<dbReference type="GO" id="GO:0005525">
    <property type="term" value="F:GTP binding"/>
    <property type="evidence" value="ECO:0007669"/>
    <property type="project" value="TreeGrafter"/>
</dbReference>
<keyword evidence="4" id="KW-0812">Transmembrane</keyword>
<dbReference type="GO" id="GO:0070300">
    <property type="term" value="F:phosphatidic acid binding"/>
    <property type="evidence" value="ECO:0007669"/>
    <property type="project" value="TreeGrafter"/>
</dbReference>
<evidence type="ECO:0000313" key="6">
    <source>
        <dbReference type="EnsemblMetazoa" id="OVOC3773.1"/>
    </source>
</evidence>
<evidence type="ECO:0000256" key="1">
    <source>
        <dbReference type="ARBA" id="ARBA00008638"/>
    </source>
</evidence>
<dbReference type="InterPro" id="IPR027417">
    <property type="entry name" value="P-loop_NTPase"/>
</dbReference>
<dbReference type="InterPro" id="IPR038727">
    <property type="entry name" value="NadR/Ttd14_AAA_dom"/>
</dbReference>
<dbReference type="Pfam" id="PF00134">
    <property type="entry name" value="Cyclin_N"/>
    <property type="match status" value="1"/>
</dbReference>
<comment type="similarity">
    <text evidence="1">Belongs to the cyclin family. Cyclin C subfamily.</text>
</comment>
<dbReference type="Gene3D" id="3.40.50.300">
    <property type="entry name" value="P-loop containing nucleotide triphosphate hydrolases"/>
    <property type="match status" value="1"/>
</dbReference>
<dbReference type="GO" id="GO:0035091">
    <property type="term" value="F:phosphatidylinositol binding"/>
    <property type="evidence" value="ECO:0007669"/>
    <property type="project" value="TreeGrafter"/>
</dbReference>
<dbReference type="SUPFAM" id="SSF47954">
    <property type="entry name" value="Cyclin-like"/>
    <property type="match status" value="2"/>
</dbReference>
<keyword evidence="4" id="KW-0472">Membrane</keyword>
<dbReference type="EMBL" id="CMVM020000121">
    <property type="status" value="NOT_ANNOTATED_CDS"/>
    <property type="molecule type" value="Genomic_DNA"/>
</dbReference>
<keyword evidence="7" id="KW-1185">Reference proteome</keyword>
<dbReference type="CDD" id="cd20514">
    <property type="entry name" value="CYCLIN_CCNC_rpt2"/>
    <property type="match status" value="1"/>
</dbReference>
<dbReference type="InterPro" id="IPR033469">
    <property type="entry name" value="CYTH-like_dom_sf"/>
</dbReference>
<organism evidence="6 7">
    <name type="scientific">Onchocerca volvulus</name>
    <dbReference type="NCBI Taxonomy" id="6282"/>
    <lineage>
        <taxon>Eukaryota</taxon>
        <taxon>Metazoa</taxon>
        <taxon>Ecdysozoa</taxon>
        <taxon>Nematoda</taxon>
        <taxon>Chromadorea</taxon>
        <taxon>Rhabditida</taxon>
        <taxon>Spirurina</taxon>
        <taxon>Spiruromorpha</taxon>
        <taxon>Filarioidea</taxon>
        <taxon>Onchocercidae</taxon>
        <taxon>Onchocerca</taxon>
    </lineage>
</organism>
<dbReference type="InterPro" id="IPR006671">
    <property type="entry name" value="Cyclin_N"/>
</dbReference>
<keyword evidence="4" id="KW-1133">Transmembrane helix</keyword>
<dbReference type="SUPFAM" id="SSF55154">
    <property type="entry name" value="CYTH-like phosphatases"/>
    <property type="match status" value="1"/>
</dbReference>
<feature type="domain" description="Cyclin-like" evidence="5">
    <location>
        <begin position="42"/>
        <end position="146"/>
    </location>
</feature>
<dbReference type="Pfam" id="PF16899">
    <property type="entry name" value="Cyclin_C_2"/>
    <property type="match status" value="1"/>
</dbReference>
<dbReference type="InterPro" id="IPR036915">
    <property type="entry name" value="Cyclin-like_sf"/>
</dbReference>
<dbReference type="PANTHER" id="PTHR34932">
    <property type="entry name" value="TRPL TRANSLOCATION DEFECT PROTEIN 14"/>
    <property type="match status" value="1"/>
</dbReference>
<dbReference type="InterPro" id="IPR031658">
    <property type="entry name" value="Cyclin_C_2"/>
</dbReference>
<dbReference type="Pfam" id="PF13521">
    <property type="entry name" value="AAA_28"/>
    <property type="match status" value="1"/>
</dbReference>
<dbReference type="Proteomes" id="UP000024404">
    <property type="component" value="Unassembled WGS sequence"/>
</dbReference>
<evidence type="ECO:0000256" key="2">
    <source>
        <dbReference type="ARBA" id="ARBA00023127"/>
    </source>
</evidence>
<dbReference type="InterPro" id="IPR053227">
    <property type="entry name" value="TRPL-trafficking_regulator"/>
</dbReference>
<name>A0A8R1XU64_ONCVO</name>
<dbReference type="InterPro" id="IPR013763">
    <property type="entry name" value="Cyclin-like_dom"/>
</dbReference>
<dbReference type="AlphaFoldDB" id="A0A8R1XU64"/>
<evidence type="ECO:0000259" key="5">
    <source>
        <dbReference type="SMART" id="SM00385"/>
    </source>
</evidence>
<dbReference type="Gene3D" id="2.40.320.10">
    <property type="entry name" value="Hypothetical Protein Pfu-838710-001"/>
    <property type="match status" value="1"/>
</dbReference>
<proteinExistence type="inferred from homology"/>
<keyword evidence="2 3" id="KW-0195">Cyclin</keyword>
<feature type="transmembrane region" description="Helical" evidence="4">
    <location>
        <begin position="313"/>
        <end position="336"/>
    </location>
</feature>
<dbReference type="EnsemblMetazoa" id="OVOC3773.1">
    <property type="protein sequence ID" value="OVOC3773.1"/>
    <property type="gene ID" value="WBGene00240582"/>
</dbReference>
<reference evidence="7" key="1">
    <citation type="submission" date="2013-10" db="EMBL/GenBank/DDBJ databases">
        <title>Genome sequencing of Onchocerca volvulus.</title>
        <authorList>
            <person name="Cotton J."/>
            <person name="Tsai J."/>
            <person name="Stanley E."/>
            <person name="Tracey A."/>
            <person name="Holroyd N."/>
            <person name="Lustigman S."/>
            <person name="Berriman M."/>
        </authorList>
    </citation>
    <scope>NUCLEOTIDE SEQUENCE</scope>
</reference>
<protein>
    <recommendedName>
        <fullName evidence="5">Cyclin-like domain-containing protein</fullName>
    </recommendedName>
</protein>
<feature type="domain" description="Cyclin-like" evidence="5">
    <location>
        <begin position="163"/>
        <end position="244"/>
    </location>
</feature>
<dbReference type="PANTHER" id="PTHR34932:SF1">
    <property type="entry name" value="TRPL TRANSLOCATION DEFECT PROTEIN 14"/>
    <property type="match status" value="1"/>
</dbReference>
<dbReference type="CDD" id="cd20513">
    <property type="entry name" value="CYCLIN_CCNC_rpt1"/>
    <property type="match status" value="1"/>
</dbReference>
<dbReference type="Gene3D" id="1.10.472.10">
    <property type="entry name" value="Cyclin-like"/>
    <property type="match status" value="2"/>
</dbReference>
<sequence length="762" mass="88679">MAGNFWQSSHWEQWILDKQDILRMRGEDMKCITEEEYTKLMIFFCNFIHAIGMDSQQPHKTRMQVIATACVYFRRFYARRSLKDIDPFLLAPTSLFLASKVEEHGMMSHNKLIQATNNALKRWPFIQQDLMIRVQHIQEAEFFLLEILDCCLIVYHPYRPLNQLIAEMGREHKDLDTVSSYAWKICNDCTRTDLSLMYPPHQIAIACILIASVWTNRDRELKNWFAELAVDFEKVLEIQKIIINLYSVWKTFDEKEQLVAILQKIPRPNPGPQSSGTTMMQSHSHGGLQVNNMNVHQSVTMGPPPMPPGYSTVLYLMYPVFLLVSFTLHVLFPVIYEMKYMHCQQLAVRIEKFRMTQPDQIVTKRHIYKIVLTGGPCGGKTTGQDRLRTFFEEIGWKVYTVPETANILLGGGVKFAELTQEQAYKFQKDLLLTLLRIETVFFNQANASSAERILIICDRGAMDPSAYVDKKSWARILEEVNLDQFSLREDRYDQILHMTTAADGAEEYYTLANSNVRSETVQEAIEQDRLTRDAWLGHPRVDVIENVGCKSFDDKILRLIAALCSRMGLPTQDRLAFNSKKRKWLVTSFDAKRMPRCEVFLVRHTYLCTEDQNVQVRLRSRSQHNRTTYAITTRHYDGPEPVETRKQLNYREYMSYIQMQDRSRAPINKERRCFMYGKQACSCFMFHFNFTYYHLDTYTSPLPPSCEGKPLMLLETYTTAPIGDTDELVLPDFMTISKEVTSDPTYSMYTIAHLDAKMGKRS</sequence>
<evidence type="ECO:0000256" key="3">
    <source>
        <dbReference type="RuleBase" id="RU000383"/>
    </source>
</evidence>
<evidence type="ECO:0000256" key="4">
    <source>
        <dbReference type="SAM" id="Phobius"/>
    </source>
</evidence>
<reference evidence="6" key="2">
    <citation type="submission" date="2022-06" db="UniProtKB">
        <authorList>
            <consortium name="EnsemblMetazoa"/>
        </authorList>
    </citation>
    <scope>IDENTIFICATION</scope>
</reference>
<dbReference type="SMART" id="SM00385">
    <property type="entry name" value="CYCLIN"/>
    <property type="match status" value="2"/>
</dbReference>
<dbReference type="GO" id="GO:0045494">
    <property type="term" value="P:photoreceptor cell maintenance"/>
    <property type="evidence" value="ECO:0007669"/>
    <property type="project" value="TreeGrafter"/>
</dbReference>
<accession>A0A8R1XU64</accession>
<evidence type="ECO:0000313" key="7">
    <source>
        <dbReference type="Proteomes" id="UP000024404"/>
    </source>
</evidence>